<organism evidence="5 6">
    <name type="scientific">Candidatus Acidiferrum panamense</name>
    <dbReference type="NCBI Taxonomy" id="2741543"/>
    <lineage>
        <taxon>Bacteria</taxon>
        <taxon>Pseudomonadati</taxon>
        <taxon>Acidobacteriota</taxon>
        <taxon>Terriglobia</taxon>
        <taxon>Candidatus Acidiferrales</taxon>
        <taxon>Candidatus Acidiferrum</taxon>
    </lineage>
</organism>
<comment type="caution">
    <text evidence="5">The sequence shown here is derived from an EMBL/GenBank/DDBJ whole genome shotgun (WGS) entry which is preliminary data.</text>
</comment>
<dbReference type="GO" id="GO:0008168">
    <property type="term" value="F:methyltransferase activity"/>
    <property type="evidence" value="ECO:0007669"/>
    <property type="project" value="UniProtKB-KW"/>
</dbReference>
<keyword evidence="2" id="KW-0808">Transferase</keyword>
<evidence type="ECO:0000313" key="5">
    <source>
        <dbReference type="EMBL" id="MBA0084603.1"/>
    </source>
</evidence>
<accession>A0A7V8NNM4</accession>
<dbReference type="Pfam" id="PF13649">
    <property type="entry name" value="Methyltransf_25"/>
    <property type="match status" value="1"/>
</dbReference>
<proteinExistence type="predicted"/>
<evidence type="ECO:0000256" key="2">
    <source>
        <dbReference type="ARBA" id="ARBA00022679"/>
    </source>
</evidence>
<dbReference type="InterPro" id="IPR041698">
    <property type="entry name" value="Methyltransf_25"/>
</dbReference>
<dbReference type="SUPFAM" id="SSF53335">
    <property type="entry name" value="S-adenosyl-L-methionine-dependent methyltransferases"/>
    <property type="match status" value="1"/>
</dbReference>
<dbReference type="AlphaFoldDB" id="A0A7V8NNM4"/>
<dbReference type="EMBL" id="JACDQQ010000636">
    <property type="protein sequence ID" value="MBA0084603.1"/>
    <property type="molecule type" value="Genomic_DNA"/>
</dbReference>
<evidence type="ECO:0000256" key="3">
    <source>
        <dbReference type="ARBA" id="ARBA00022691"/>
    </source>
</evidence>
<evidence type="ECO:0000256" key="1">
    <source>
        <dbReference type="ARBA" id="ARBA00022603"/>
    </source>
</evidence>
<dbReference type="GO" id="GO:0032259">
    <property type="term" value="P:methylation"/>
    <property type="evidence" value="ECO:0007669"/>
    <property type="project" value="UniProtKB-KW"/>
</dbReference>
<protein>
    <submittedName>
        <fullName evidence="5">Class I SAM-dependent methyltransferase</fullName>
    </submittedName>
</protein>
<dbReference type="PANTHER" id="PTHR43464">
    <property type="entry name" value="METHYLTRANSFERASE"/>
    <property type="match status" value="1"/>
</dbReference>
<gene>
    <name evidence="5" type="ORF">HRJ53_06390</name>
</gene>
<name>A0A7V8NNM4_9BACT</name>
<dbReference type="CDD" id="cd02440">
    <property type="entry name" value="AdoMet_MTases"/>
    <property type="match status" value="1"/>
</dbReference>
<feature type="domain" description="Methyltransferase" evidence="4">
    <location>
        <begin position="39"/>
        <end position="142"/>
    </location>
</feature>
<dbReference type="Proteomes" id="UP000567293">
    <property type="component" value="Unassembled WGS sequence"/>
</dbReference>
<reference evidence="5" key="1">
    <citation type="submission" date="2020-06" db="EMBL/GenBank/DDBJ databases">
        <title>Legume-microbial interactions unlock mineral nutrients during tropical forest succession.</title>
        <authorList>
            <person name="Epihov D.Z."/>
        </authorList>
    </citation>
    <scope>NUCLEOTIDE SEQUENCE [LARGE SCALE GENOMIC DNA]</scope>
    <source>
        <strain evidence="5">Pan2503</strain>
    </source>
</reference>
<evidence type="ECO:0000259" key="4">
    <source>
        <dbReference type="Pfam" id="PF13649"/>
    </source>
</evidence>
<sequence length="211" mass="23490">MPSSEAEWDAKHSLAAKEAEAPTGILTELWPLLPTGAALDLACGRGRNAIFLAEHGRPVTAVDWSAAALAILEERAQNLKIPVRRIRGMEKVRQATRLGIDLVQADLERAELEVNGYFVILCVQYLQRSLFTQICRALRPGGMLLFETYTKAQLDFSSGPRDPAHLLDRGELRRAFPELQTVFYRELRAEQGIASLAARKPQGSSHAQWED</sequence>
<keyword evidence="3" id="KW-0949">S-adenosyl-L-methionine</keyword>
<dbReference type="InterPro" id="IPR029063">
    <property type="entry name" value="SAM-dependent_MTases_sf"/>
</dbReference>
<evidence type="ECO:0000313" key="6">
    <source>
        <dbReference type="Proteomes" id="UP000567293"/>
    </source>
</evidence>
<keyword evidence="6" id="KW-1185">Reference proteome</keyword>
<dbReference type="Gene3D" id="3.40.50.150">
    <property type="entry name" value="Vaccinia Virus protein VP39"/>
    <property type="match status" value="1"/>
</dbReference>
<dbReference type="PANTHER" id="PTHR43464:SF19">
    <property type="entry name" value="UBIQUINONE BIOSYNTHESIS O-METHYLTRANSFERASE, MITOCHONDRIAL"/>
    <property type="match status" value="1"/>
</dbReference>
<keyword evidence="1 5" id="KW-0489">Methyltransferase</keyword>